<reference evidence="2 3" key="1">
    <citation type="submission" date="2006-09" db="EMBL/GenBank/DDBJ databases">
        <authorList>
            <person name="Emerson D."/>
            <person name="Ferriera S."/>
            <person name="Johnson J."/>
            <person name="Kravitz S."/>
            <person name="Halpern A."/>
            <person name="Remington K."/>
            <person name="Beeson K."/>
            <person name="Tran B."/>
            <person name="Rogers Y.-H."/>
            <person name="Friedman R."/>
            <person name="Venter J.C."/>
        </authorList>
    </citation>
    <scope>NUCLEOTIDE SEQUENCE [LARGE SCALE GENOMIC DNA]</scope>
    <source>
        <strain evidence="2 3">PV-1</strain>
    </source>
</reference>
<keyword evidence="3" id="KW-1185">Reference proteome</keyword>
<dbReference type="InParanoid" id="Q0F120"/>
<gene>
    <name evidence="2" type="ORF">SPV1_11581</name>
</gene>
<evidence type="ECO:0000256" key="1">
    <source>
        <dbReference type="SAM" id="MobiDB-lite"/>
    </source>
</evidence>
<dbReference type="HOGENOM" id="CLU_3235767_0_0_0"/>
<accession>Q0F120</accession>
<feature type="compositionally biased region" description="Basic and acidic residues" evidence="1">
    <location>
        <begin position="13"/>
        <end position="25"/>
    </location>
</feature>
<protein>
    <submittedName>
        <fullName evidence="2">Uncharacterized protein</fullName>
    </submittedName>
</protein>
<dbReference type="AlphaFoldDB" id="Q0F120"/>
<organism evidence="2 3">
    <name type="scientific">Mariprofundus ferrooxydans PV-1</name>
    <dbReference type="NCBI Taxonomy" id="314345"/>
    <lineage>
        <taxon>Bacteria</taxon>
        <taxon>Pseudomonadati</taxon>
        <taxon>Pseudomonadota</taxon>
        <taxon>Candidatius Mariprofundia</taxon>
        <taxon>Mariprofundales</taxon>
        <taxon>Mariprofundaceae</taxon>
        <taxon>Mariprofundus</taxon>
    </lineage>
</organism>
<sequence length="43" mass="4796">MLHGGGRHGVRLSAEHADAGDDYLHRKQPRHQAGEATEMQFMP</sequence>
<dbReference type="STRING" id="314344.AL013_06985"/>
<comment type="caution">
    <text evidence="2">The sequence shown here is derived from an EMBL/GenBank/DDBJ whole genome shotgun (WGS) entry which is preliminary data.</text>
</comment>
<dbReference type="Proteomes" id="UP000005297">
    <property type="component" value="Unassembled WGS sequence"/>
</dbReference>
<feature type="compositionally biased region" description="Basic residues" evidence="1">
    <location>
        <begin position="1"/>
        <end position="10"/>
    </location>
</feature>
<evidence type="ECO:0000313" key="2">
    <source>
        <dbReference type="EMBL" id="EAU55371.1"/>
    </source>
</evidence>
<feature type="region of interest" description="Disordered" evidence="1">
    <location>
        <begin position="1"/>
        <end position="43"/>
    </location>
</feature>
<evidence type="ECO:0000313" key="3">
    <source>
        <dbReference type="Proteomes" id="UP000005297"/>
    </source>
</evidence>
<proteinExistence type="predicted"/>
<name>Q0F120_9PROT</name>
<dbReference type="EMBL" id="AATS01000003">
    <property type="protein sequence ID" value="EAU55371.1"/>
    <property type="molecule type" value="Genomic_DNA"/>
</dbReference>